<dbReference type="PRINTS" id="PR00149">
    <property type="entry name" value="FUMRATELYASE"/>
</dbReference>
<dbReference type="InterPro" id="IPR020557">
    <property type="entry name" value="Fumarate_lyase_CS"/>
</dbReference>
<evidence type="ECO:0000313" key="8">
    <source>
        <dbReference type="Proteomes" id="UP001595526"/>
    </source>
</evidence>
<evidence type="ECO:0000256" key="3">
    <source>
        <dbReference type="ARBA" id="ARBA00012338"/>
    </source>
</evidence>
<evidence type="ECO:0000256" key="1">
    <source>
        <dbReference type="ARBA" id="ARBA00000985"/>
    </source>
</evidence>
<dbReference type="Gene3D" id="1.10.40.30">
    <property type="entry name" value="Fumarase/aspartase (C-terminal domain)"/>
    <property type="match status" value="1"/>
</dbReference>
<sequence length="443" mass="49318">MKIWQKSTDVNAFVEAFTVGNDRVLDLQLAAADILGSLAHTRMLHAVGLLNDEDLAAVQEGLKQLHREVEAGEFKIDEGVEDVHSQVELLLTQRIGEAGKKIHSGRSRNDQVLVDLKLFFRMEIENLVGNVQGLFDRLSALSETYRSVLMPGYTHLQIAMPSSFGLWFGAYAESLVDDLEVMHAAWNVCNKNPLGSAAGYGSSFPLNRTLTTSLLGFDSLNYNVVYAQMGRGKTERILAQAMSSIAATVAKLAMDACLYMNQNFGFISFPDHLTTGSSIMPHKKNPDVFELVRARCNKIQALPGEIAMITANLPSGYHRDLQLLKESLFPAFRSLSECLEITAFMLEHIQVREDILDDPKYDYLFSVEVVNDEVLSGVPFREAYRNIGLAIEAGNFKPRKSVNHMHEGSIGNLCNAEIRQAFRAVVAKFKFDLVNKSLNDLVR</sequence>
<dbReference type="Pfam" id="PF00206">
    <property type="entry name" value="Lyase_1"/>
    <property type="match status" value="1"/>
</dbReference>
<name>A0ABV7JGA5_9SPHI</name>
<dbReference type="PANTHER" id="PTHR43814">
    <property type="entry name" value="ARGININOSUCCINATE LYASE"/>
    <property type="match status" value="1"/>
</dbReference>
<dbReference type="InterPro" id="IPR008948">
    <property type="entry name" value="L-Aspartase-like"/>
</dbReference>
<dbReference type="PROSITE" id="PS00163">
    <property type="entry name" value="FUMARATE_LYASES"/>
    <property type="match status" value="1"/>
</dbReference>
<dbReference type="PRINTS" id="PR00145">
    <property type="entry name" value="ARGSUCLYASE"/>
</dbReference>
<comment type="pathway">
    <text evidence="2 5">Amino-acid biosynthesis; L-arginine biosynthesis; L-arginine from L-ornithine and carbamoyl phosphate: step 3/3.</text>
</comment>
<evidence type="ECO:0000256" key="4">
    <source>
        <dbReference type="ARBA" id="ARBA00022571"/>
    </source>
</evidence>
<organism evidence="7 8">
    <name type="scientific">Parapedobacter deserti</name>
    <dbReference type="NCBI Taxonomy" id="1912957"/>
    <lineage>
        <taxon>Bacteria</taxon>
        <taxon>Pseudomonadati</taxon>
        <taxon>Bacteroidota</taxon>
        <taxon>Sphingobacteriia</taxon>
        <taxon>Sphingobacteriales</taxon>
        <taxon>Sphingobacteriaceae</taxon>
        <taxon>Parapedobacter</taxon>
    </lineage>
</organism>
<comment type="catalytic activity">
    <reaction evidence="1 5">
        <text>2-(N(omega)-L-arginino)succinate = fumarate + L-arginine</text>
        <dbReference type="Rhea" id="RHEA:24020"/>
        <dbReference type="ChEBI" id="CHEBI:29806"/>
        <dbReference type="ChEBI" id="CHEBI:32682"/>
        <dbReference type="ChEBI" id="CHEBI:57472"/>
        <dbReference type="EC" id="4.3.2.1"/>
    </reaction>
</comment>
<proteinExistence type="inferred from homology"/>
<reference evidence="8" key="1">
    <citation type="journal article" date="2019" name="Int. J. Syst. Evol. Microbiol.">
        <title>The Global Catalogue of Microorganisms (GCM) 10K type strain sequencing project: providing services to taxonomists for standard genome sequencing and annotation.</title>
        <authorList>
            <consortium name="The Broad Institute Genomics Platform"/>
            <consortium name="The Broad Institute Genome Sequencing Center for Infectious Disease"/>
            <person name="Wu L."/>
            <person name="Ma J."/>
        </authorList>
    </citation>
    <scope>NUCLEOTIDE SEQUENCE [LARGE SCALE GENOMIC DNA]</scope>
    <source>
        <strain evidence="8">KCTC 52416</strain>
    </source>
</reference>
<dbReference type="Gene3D" id="1.10.275.10">
    <property type="entry name" value="Fumarase/aspartase (N-terminal domain)"/>
    <property type="match status" value="1"/>
</dbReference>
<feature type="domain" description="Fumarate lyase N-terminal" evidence="6">
    <location>
        <begin position="23"/>
        <end position="300"/>
    </location>
</feature>
<dbReference type="SUPFAM" id="SSF48557">
    <property type="entry name" value="L-aspartase-like"/>
    <property type="match status" value="1"/>
</dbReference>
<gene>
    <name evidence="5 7" type="primary">argH</name>
    <name evidence="7" type="ORF">ACFOET_00765</name>
</gene>
<protein>
    <recommendedName>
        <fullName evidence="3 5">Argininosuccinate lyase</fullName>
        <shortName evidence="5">ASAL</shortName>
        <ecNumber evidence="3 5">4.3.2.1</ecNumber>
    </recommendedName>
    <alternativeName>
        <fullName evidence="5">Arginosuccinase</fullName>
    </alternativeName>
</protein>
<keyword evidence="8" id="KW-1185">Reference proteome</keyword>
<dbReference type="InterPro" id="IPR000362">
    <property type="entry name" value="Fumarate_lyase_fam"/>
</dbReference>
<comment type="similarity">
    <text evidence="5">Belongs to the lyase 1 family. Argininosuccinate lyase subfamily.</text>
</comment>
<evidence type="ECO:0000256" key="5">
    <source>
        <dbReference type="HAMAP-Rule" id="MF_00006"/>
    </source>
</evidence>
<dbReference type="Proteomes" id="UP001595526">
    <property type="component" value="Unassembled WGS sequence"/>
</dbReference>
<evidence type="ECO:0000256" key="2">
    <source>
        <dbReference type="ARBA" id="ARBA00004941"/>
    </source>
</evidence>
<dbReference type="GO" id="GO:0004056">
    <property type="term" value="F:argininosuccinate lyase activity"/>
    <property type="evidence" value="ECO:0007669"/>
    <property type="project" value="UniProtKB-EC"/>
</dbReference>
<comment type="caution">
    <text evidence="7">The sequence shown here is derived from an EMBL/GenBank/DDBJ whole genome shotgun (WGS) entry which is preliminary data.</text>
</comment>
<dbReference type="EMBL" id="JBHRTA010000003">
    <property type="protein sequence ID" value="MFC3196132.1"/>
    <property type="molecule type" value="Genomic_DNA"/>
</dbReference>
<dbReference type="HAMAP" id="MF_00006">
    <property type="entry name" value="Arg_succ_lyase"/>
    <property type="match status" value="1"/>
</dbReference>
<evidence type="ECO:0000259" key="6">
    <source>
        <dbReference type="Pfam" id="PF00206"/>
    </source>
</evidence>
<dbReference type="NCBIfam" id="TIGR00838">
    <property type="entry name" value="argH"/>
    <property type="match status" value="1"/>
</dbReference>
<dbReference type="InterPro" id="IPR024083">
    <property type="entry name" value="Fumarase/histidase_N"/>
</dbReference>
<evidence type="ECO:0000313" key="7">
    <source>
        <dbReference type="EMBL" id="MFC3196132.1"/>
    </source>
</evidence>
<dbReference type="InterPro" id="IPR009049">
    <property type="entry name" value="Argininosuccinate_lyase"/>
</dbReference>
<keyword evidence="5" id="KW-0963">Cytoplasm</keyword>
<comment type="subcellular location">
    <subcellularLocation>
        <location evidence="5">Cytoplasm</location>
    </subcellularLocation>
</comment>
<dbReference type="CDD" id="cd01359">
    <property type="entry name" value="Argininosuccinate_lyase"/>
    <property type="match status" value="1"/>
</dbReference>
<accession>A0ABV7JGA5</accession>
<dbReference type="RefSeq" id="WP_379018544.1">
    <property type="nucleotide sequence ID" value="NZ_JBHRTA010000003.1"/>
</dbReference>
<keyword evidence="5 7" id="KW-0456">Lyase</keyword>
<dbReference type="InterPro" id="IPR022761">
    <property type="entry name" value="Fumarate_lyase_N"/>
</dbReference>
<dbReference type="Gene3D" id="1.20.200.10">
    <property type="entry name" value="Fumarase/aspartase (Central domain)"/>
    <property type="match status" value="1"/>
</dbReference>
<dbReference type="PANTHER" id="PTHR43814:SF1">
    <property type="entry name" value="ARGININOSUCCINATE LYASE"/>
    <property type="match status" value="1"/>
</dbReference>
<keyword evidence="5" id="KW-0028">Amino-acid biosynthesis</keyword>
<keyword evidence="4 5" id="KW-0055">Arginine biosynthesis</keyword>
<dbReference type="EC" id="4.3.2.1" evidence="3 5"/>